<dbReference type="Proteomes" id="UP001345013">
    <property type="component" value="Unassembled WGS sequence"/>
</dbReference>
<keyword evidence="5 15" id="KW-0812">Transmembrane</keyword>
<dbReference type="InterPro" id="IPR001522">
    <property type="entry name" value="FADS-1_CS"/>
</dbReference>
<keyword evidence="8 15" id="KW-1133">Transmembrane helix</keyword>
<comment type="subcellular location">
    <subcellularLocation>
        <location evidence="1">Membrane</location>
        <topology evidence="1">Multi-pass membrane protein</topology>
    </subcellularLocation>
</comment>
<feature type="transmembrane region" description="Helical" evidence="15">
    <location>
        <begin position="88"/>
        <end position="109"/>
    </location>
</feature>
<dbReference type="PROSITE" id="PS00191">
    <property type="entry name" value="CYTOCHROME_B5_1"/>
    <property type="match status" value="1"/>
</dbReference>
<comment type="similarity">
    <text evidence="2 14">Belongs to the fatty acid desaturase type 1 family.</text>
</comment>
<keyword evidence="14" id="KW-0249">Electron transport</keyword>
<evidence type="ECO:0000256" key="12">
    <source>
        <dbReference type="ARBA" id="ARBA00023136"/>
    </source>
</evidence>
<comment type="cofactor">
    <cofactor evidence="14">
        <name>Fe(2+)</name>
        <dbReference type="ChEBI" id="CHEBI:29033"/>
    </cofactor>
    <text evidence="14">Expected to bind 2 Fe(2+) ions per subunit.</text>
</comment>
<dbReference type="Pfam" id="PF00173">
    <property type="entry name" value="Cyt-b5"/>
    <property type="match status" value="1"/>
</dbReference>
<dbReference type="PIRSF" id="PIRSF000345">
    <property type="entry name" value="OLE1"/>
    <property type="match status" value="1"/>
</dbReference>
<evidence type="ECO:0000313" key="17">
    <source>
        <dbReference type="EMBL" id="KAK5079927.1"/>
    </source>
</evidence>
<dbReference type="SMART" id="SM01117">
    <property type="entry name" value="Cyt-b5"/>
    <property type="match status" value="1"/>
</dbReference>
<feature type="transmembrane region" description="Helical" evidence="15">
    <location>
        <begin position="56"/>
        <end position="76"/>
    </location>
</feature>
<evidence type="ECO:0000256" key="3">
    <source>
        <dbReference type="ARBA" id="ARBA00022516"/>
    </source>
</evidence>
<dbReference type="InterPro" id="IPR001199">
    <property type="entry name" value="Cyt_B5-like_heme/steroid-bd"/>
</dbReference>
<dbReference type="EC" id="1.14.19.1" evidence="14"/>
<dbReference type="Gene3D" id="3.10.120.10">
    <property type="entry name" value="Cytochrome b5-like heme/steroid binding domain"/>
    <property type="match status" value="1"/>
</dbReference>
<dbReference type="PANTHER" id="PTHR11351">
    <property type="entry name" value="ACYL-COA DESATURASE"/>
    <property type="match status" value="1"/>
</dbReference>
<evidence type="ECO:0000313" key="18">
    <source>
        <dbReference type="Proteomes" id="UP001345013"/>
    </source>
</evidence>
<feature type="domain" description="Cytochrome b5 heme-binding" evidence="16">
    <location>
        <begin position="319"/>
        <end position="414"/>
    </location>
</feature>
<evidence type="ECO:0000256" key="6">
    <source>
        <dbReference type="ARBA" id="ARBA00022723"/>
    </source>
</evidence>
<dbReference type="PANTHER" id="PTHR11351:SF31">
    <property type="entry name" value="DESATURASE 1, ISOFORM A-RELATED"/>
    <property type="match status" value="1"/>
</dbReference>
<dbReference type="InterPro" id="IPR036400">
    <property type="entry name" value="Cyt_B5-like_heme/steroid_sf"/>
</dbReference>
<keyword evidence="6 14" id="KW-0479">Metal-binding</keyword>
<comment type="catalytic activity">
    <reaction evidence="14">
        <text>octadecanoyl-CoA + 2 Fe(II)-[cytochrome b5] + O2 + 2 H(+) = (9Z)-octadecenoyl-CoA + 2 Fe(III)-[cytochrome b5] + 2 H2O</text>
        <dbReference type="Rhea" id="RHEA:19721"/>
        <dbReference type="Rhea" id="RHEA-COMP:10438"/>
        <dbReference type="Rhea" id="RHEA-COMP:10439"/>
        <dbReference type="ChEBI" id="CHEBI:15377"/>
        <dbReference type="ChEBI" id="CHEBI:15378"/>
        <dbReference type="ChEBI" id="CHEBI:15379"/>
        <dbReference type="ChEBI" id="CHEBI:29033"/>
        <dbReference type="ChEBI" id="CHEBI:29034"/>
        <dbReference type="ChEBI" id="CHEBI:57387"/>
        <dbReference type="ChEBI" id="CHEBI:57394"/>
        <dbReference type="EC" id="1.14.19.1"/>
    </reaction>
</comment>
<feature type="transmembrane region" description="Helical" evidence="15">
    <location>
        <begin position="167"/>
        <end position="188"/>
    </location>
</feature>
<keyword evidence="10 14" id="KW-0408">Iron</keyword>
<evidence type="ECO:0000256" key="8">
    <source>
        <dbReference type="ARBA" id="ARBA00022989"/>
    </source>
</evidence>
<evidence type="ECO:0000256" key="11">
    <source>
        <dbReference type="ARBA" id="ARBA00023098"/>
    </source>
</evidence>
<organism evidence="17 18">
    <name type="scientific">Lithohypha guttulata</name>
    <dbReference type="NCBI Taxonomy" id="1690604"/>
    <lineage>
        <taxon>Eukaryota</taxon>
        <taxon>Fungi</taxon>
        <taxon>Dikarya</taxon>
        <taxon>Ascomycota</taxon>
        <taxon>Pezizomycotina</taxon>
        <taxon>Eurotiomycetes</taxon>
        <taxon>Chaetothyriomycetidae</taxon>
        <taxon>Chaetothyriales</taxon>
        <taxon>Trichomeriaceae</taxon>
        <taxon>Lithohypha</taxon>
    </lineage>
</organism>
<evidence type="ECO:0000256" key="14">
    <source>
        <dbReference type="PIRNR" id="PIRNR000345"/>
    </source>
</evidence>
<evidence type="ECO:0000256" key="7">
    <source>
        <dbReference type="ARBA" id="ARBA00022832"/>
    </source>
</evidence>
<protein>
    <recommendedName>
        <fullName evidence="14">Acyl-CoA desaturase</fullName>
        <ecNumber evidence="14">1.14.19.1</ecNumber>
    </recommendedName>
</protein>
<keyword evidence="3 14" id="KW-0444">Lipid biosynthesis</keyword>
<keyword evidence="4 14" id="KW-0349">Heme</keyword>
<sequence length="434" mass="49633">MPISQPKPARSYLVKTLNLPDWFDHILWENLIWVIVVPILGLIAAAHTPLQTKTAILATIFHANTGLGITAGYHRLWSHRSYTASRPLKIWLAVVGAGAMQHSIINWSYDHRSHHRYTDTVKDPYSVRKGLLYAHMGWLIFKHDPECQAHADISDLTNDPIVAWQDYYYSPIAMVIAYILPCCIGGLWGDYWGGLIYAGVLRTFLVQQSTFCVNSVAHWLGDHTFDDRNSPRDHAITALMTFGEGYHNFHHEFPSDYRNAIAWHQYDPTKWMIWLWKEMGLAHNLKTFRQNEIEKGRLQQEQKKLDQRQTVLHSPLEHLPVMEWDDYQNEVTKGRPLLVIAGVIHDVENFVDDHPGGKALINGGIGKDATTMFHGGIYNRNVAHRKPDEHLLTRTTDSKAAHRLMATMQVGILRGGCEVEIWKSSQETKILGED</sequence>
<comment type="function">
    <text evidence="14">Stearoyl-CoA desaturase that utilizes O(2) and electrons from reduced cytochrome b5 to introduce the first double bond into saturated fatty acyl-CoA substrates.</text>
</comment>
<dbReference type="PROSITE" id="PS00476">
    <property type="entry name" value="FATTY_ACID_DESATUR_1"/>
    <property type="match status" value="1"/>
</dbReference>
<proteinExistence type="inferred from homology"/>
<keyword evidence="9 14" id="KW-0560">Oxidoreductase</keyword>
<dbReference type="PRINTS" id="PR00075">
    <property type="entry name" value="FACDDSATRASE"/>
</dbReference>
<evidence type="ECO:0000256" key="13">
    <source>
        <dbReference type="ARBA" id="ARBA00023160"/>
    </source>
</evidence>
<dbReference type="InterPro" id="IPR005804">
    <property type="entry name" value="FA_desaturase_dom"/>
</dbReference>
<keyword evidence="13 14" id="KW-0275">Fatty acid biosynthesis</keyword>
<evidence type="ECO:0000256" key="10">
    <source>
        <dbReference type="ARBA" id="ARBA00023004"/>
    </source>
</evidence>
<name>A0ABR0JYZ7_9EURO</name>
<evidence type="ECO:0000256" key="1">
    <source>
        <dbReference type="ARBA" id="ARBA00004141"/>
    </source>
</evidence>
<keyword evidence="12 15" id="KW-0472">Membrane</keyword>
<evidence type="ECO:0000256" key="2">
    <source>
        <dbReference type="ARBA" id="ARBA00009295"/>
    </source>
</evidence>
<dbReference type="InterPro" id="IPR009160">
    <property type="entry name" value="Acyl-CoA_deSatase_haem/ster-bd"/>
</dbReference>
<gene>
    <name evidence="17" type="ORF">LTR24_008817</name>
</gene>
<evidence type="ECO:0000259" key="16">
    <source>
        <dbReference type="PROSITE" id="PS50255"/>
    </source>
</evidence>
<dbReference type="SUPFAM" id="SSF55856">
    <property type="entry name" value="Cytochrome b5-like heme/steroid binding domain"/>
    <property type="match status" value="1"/>
</dbReference>
<dbReference type="EMBL" id="JAVRRG010000164">
    <property type="protein sequence ID" value="KAK5079927.1"/>
    <property type="molecule type" value="Genomic_DNA"/>
</dbReference>
<keyword evidence="11 14" id="KW-0443">Lipid metabolism</keyword>
<evidence type="ECO:0000256" key="9">
    <source>
        <dbReference type="ARBA" id="ARBA00023002"/>
    </source>
</evidence>
<keyword evidence="14" id="KW-0813">Transport</keyword>
<accession>A0ABR0JYZ7</accession>
<evidence type="ECO:0000256" key="15">
    <source>
        <dbReference type="SAM" id="Phobius"/>
    </source>
</evidence>
<dbReference type="PROSITE" id="PS50255">
    <property type="entry name" value="CYTOCHROME_B5_2"/>
    <property type="match status" value="1"/>
</dbReference>
<reference evidence="17 18" key="1">
    <citation type="submission" date="2023-08" db="EMBL/GenBank/DDBJ databases">
        <title>Black Yeasts Isolated from many extreme environments.</title>
        <authorList>
            <person name="Coleine C."/>
            <person name="Stajich J.E."/>
            <person name="Selbmann L."/>
        </authorList>
    </citation>
    <scope>NUCLEOTIDE SEQUENCE [LARGE SCALE GENOMIC DNA]</scope>
    <source>
        <strain evidence="17 18">CCFEE 5885</strain>
    </source>
</reference>
<dbReference type="Pfam" id="PF00487">
    <property type="entry name" value="FA_desaturase"/>
    <property type="match status" value="1"/>
</dbReference>
<evidence type="ECO:0000256" key="4">
    <source>
        <dbReference type="ARBA" id="ARBA00022617"/>
    </source>
</evidence>
<dbReference type="CDD" id="cd03505">
    <property type="entry name" value="Delta9-FADS-like"/>
    <property type="match status" value="1"/>
</dbReference>
<feature type="transmembrane region" description="Helical" evidence="15">
    <location>
        <begin position="31"/>
        <end position="50"/>
    </location>
</feature>
<comment type="caution">
    <text evidence="17">The sequence shown here is derived from an EMBL/GenBank/DDBJ whole genome shotgun (WGS) entry which is preliminary data.</text>
</comment>
<evidence type="ECO:0000256" key="5">
    <source>
        <dbReference type="ARBA" id="ARBA00022692"/>
    </source>
</evidence>
<dbReference type="InterPro" id="IPR018506">
    <property type="entry name" value="Cyt_B5_heme-BS"/>
</dbReference>
<dbReference type="InterPro" id="IPR015876">
    <property type="entry name" value="Acyl-CoA_DS"/>
</dbReference>
<keyword evidence="18" id="KW-1185">Reference proteome</keyword>
<keyword evidence="7 14" id="KW-0276">Fatty acid metabolism</keyword>